<evidence type="ECO:0000256" key="2">
    <source>
        <dbReference type="ARBA" id="ARBA00008806"/>
    </source>
</evidence>
<dbReference type="Gene3D" id="3.40.50.300">
    <property type="entry name" value="P-loop containing nucleotide triphosphate hydrolases"/>
    <property type="match status" value="2"/>
</dbReference>
<dbReference type="Pfam" id="PF02534">
    <property type="entry name" value="T4SS-DNA_transf"/>
    <property type="match status" value="1"/>
</dbReference>
<feature type="transmembrane region" description="Helical" evidence="7">
    <location>
        <begin position="71"/>
        <end position="90"/>
    </location>
</feature>
<accession>A0A2S5R9E6</accession>
<sequence>MLSKFKHNIKSKKQWFIFLFRTLISLFLAYLIFLLINVVLIIINLMAEKHQLGIDQIFKEFMNSKFYIPKINWAFYGACGGFAFFSFYSIKQVFFAKIKIKDHVSKTESEEYGGAKWLIDERKPKEVNLENFEEVYAKNFDKPSYLTRTSTTKINSKIVLMYHGISVREVVHQIIIGSTGSGKTQKTILPTIWTNSRLKDFIDEKTGEKINNKPSFVITDPKGEIFDTTKMDLEAQGYDVKVLNFKDPFKSMGWNPLSQTLKFYTLAITYNQNNIKKILNKKDEKSEKLLLDYVTKNSCLKHTKQNCSVCFDEFKAIKKKSYYWVDTYNLRIIYSKEEFDKYLLSQIKYFKSLAFQEIIDLAETIINSSATKDAIWPNGAKSLLKGVLFAMLEIKEKDFDAITEKNFNMVTVQKILANRTQLNDWFKQYGAKNPTSNAWTTCSAQIDCSENTNSSFFSAVADGTRIFADESLQDILCKNDIDLFSMASNDKPTALFLIIPDQRKDKHPLASLFVSQLYLACSFVADRNRVERGKEELDRDLMFLLDEFGNMPAIANFDTILSVSRSRRIFFTLIVQDLAQIDKEYDKAATTIKSNCLLTVYLKSDNEKINQLIAEKCGKETVLTRGISDDKKQLEKSSTSMTGKDLITPSDLFQLTKKDKDLAAVLYAGMQPSITRLKHYFKLKEAGVMEFFGSLQFDSRPNPIIYGEEHFFNLANYGITKMDNTKFKTFGNPNMMSKNLNDALNQSRPKPKTLEVLEMTPAQKKEKLKKLQKQLFDAKTSLDPDEDEIIRLKKEIDALEKDNFN</sequence>
<reference evidence="8 9" key="1">
    <citation type="submission" date="2017-11" db="EMBL/GenBank/DDBJ databases">
        <title>Genome sequence of Entomoplasma lucivorax PIPN-2 (ATCC 49196).</title>
        <authorList>
            <person name="Lo W.-S."/>
            <person name="Gasparich G.E."/>
            <person name="Kuo C.-H."/>
        </authorList>
    </citation>
    <scope>NUCLEOTIDE SEQUENCE [LARGE SCALE GENOMIC DNA]</scope>
    <source>
        <strain evidence="8 9">PIPN-2</strain>
    </source>
</reference>
<evidence type="ECO:0000256" key="1">
    <source>
        <dbReference type="ARBA" id="ARBA00004651"/>
    </source>
</evidence>
<evidence type="ECO:0000256" key="6">
    <source>
        <dbReference type="ARBA" id="ARBA00023136"/>
    </source>
</evidence>
<dbReference type="Proteomes" id="UP000237865">
    <property type="component" value="Unassembled WGS sequence"/>
</dbReference>
<dbReference type="PANTHER" id="PTHR37937">
    <property type="entry name" value="CONJUGATIVE TRANSFER: DNA TRANSPORT"/>
    <property type="match status" value="1"/>
</dbReference>
<evidence type="ECO:0000256" key="7">
    <source>
        <dbReference type="SAM" id="Phobius"/>
    </source>
</evidence>
<evidence type="ECO:0000256" key="4">
    <source>
        <dbReference type="ARBA" id="ARBA00022692"/>
    </source>
</evidence>
<dbReference type="InterPro" id="IPR003688">
    <property type="entry name" value="TraG/VirD4"/>
</dbReference>
<dbReference type="SUPFAM" id="SSF52540">
    <property type="entry name" value="P-loop containing nucleoside triphosphate hydrolases"/>
    <property type="match status" value="1"/>
</dbReference>
<evidence type="ECO:0000313" key="8">
    <source>
        <dbReference type="EMBL" id="PPE03822.1"/>
    </source>
</evidence>
<dbReference type="PANTHER" id="PTHR37937:SF1">
    <property type="entry name" value="CONJUGATIVE TRANSFER: DNA TRANSPORT"/>
    <property type="match status" value="1"/>
</dbReference>
<keyword evidence="5 7" id="KW-1133">Transmembrane helix</keyword>
<comment type="similarity">
    <text evidence="2">Belongs to the VirD4/TraG family.</text>
</comment>
<dbReference type="AlphaFoldDB" id="A0A2S5R9E6"/>
<evidence type="ECO:0000256" key="3">
    <source>
        <dbReference type="ARBA" id="ARBA00022475"/>
    </source>
</evidence>
<protein>
    <submittedName>
        <fullName evidence="8">Conjugation protein</fullName>
    </submittedName>
</protein>
<gene>
    <name evidence="8" type="ORF">ELUCI_v1c09670</name>
</gene>
<keyword evidence="4 7" id="KW-0812">Transmembrane</keyword>
<dbReference type="InterPro" id="IPR051539">
    <property type="entry name" value="T4SS-coupling_protein"/>
</dbReference>
<name>A0A2S5R9E6_9MOLU</name>
<evidence type="ECO:0000256" key="5">
    <source>
        <dbReference type="ARBA" id="ARBA00022989"/>
    </source>
</evidence>
<keyword evidence="9" id="KW-1185">Reference proteome</keyword>
<keyword evidence="3" id="KW-1003">Cell membrane</keyword>
<evidence type="ECO:0000313" key="9">
    <source>
        <dbReference type="Proteomes" id="UP000237865"/>
    </source>
</evidence>
<dbReference type="CDD" id="cd01127">
    <property type="entry name" value="TrwB_TraG_TraD_VirD4"/>
    <property type="match status" value="2"/>
</dbReference>
<dbReference type="EMBL" id="PHNE01000008">
    <property type="protein sequence ID" value="PPE03822.1"/>
    <property type="molecule type" value="Genomic_DNA"/>
</dbReference>
<keyword evidence="6 7" id="KW-0472">Membrane</keyword>
<comment type="subcellular location">
    <subcellularLocation>
        <location evidence="1">Cell membrane</location>
        <topology evidence="1">Multi-pass membrane protein</topology>
    </subcellularLocation>
</comment>
<dbReference type="STRING" id="1399797.GCA_000518285_01992"/>
<feature type="transmembrane region" description="Helical" evidence="7">
    <location>
        <begin position="20"/>
        <end position="43"/>
    </location>
</feature>
<organism evidence="8 9">
    <name type="scientific">Williamsoniiplasma lucivorax</name>
    <dbReference type="NCBI Taxonomy" id="209274"/>
    <lineage>
        <taxon>Bacteria</taxon>
        <taxon>Bacillati</taxon>
        <taxon>Mycoplasmatota</taxon>
        <taxon>Mollicutes</taxon>
        <taxon>Entomoplasmatales</taxon>
        <taxon>Williamsoniiplasma</taxon>
    </lineage>
</organism>
<comment type="caution">
    <text evidence="8">The sequence shown here is derived from an EMBL/GenBank/DDBJ whole genome shotgun (WGS) entry which is preliminary data.</text>
</comment>
<dbReference type="GO" id="GO:0005886">
    <property type="term" value="C:plasma membrane"/>
    <property type="evidence" value="ECO:0007669"/>
    <property type="project" value="UniProtKB-SubCell"/>
</dbReference>
<proteinExistence type="inferred from homology"/>
<dbReference type="InterPro" id="IPR027417">
    <property type="entry name" value="P-loop_NTPase"/>
</dbReference>